<keyword evidence="2" id="KW-0614">Plasmid</keyword>
<dbReference type="Gene3D" id="3.90.1530.10">
    <property type="entry name" value="Conserved hypothetical protein from pyrococcus furiosus pfu- 392566-001, ParB domain"/>
    <property type="match status" value="1"/>
</dbReference>
<dbReference type="EMBL" id="AP025301">
    <property type="protein sequence ID" value="BDD02392.1"/>
    <property type="molecule type" value="Genomic_DNA"/>
</dbReference>
<dbReference type="RefSeq" id="WP_338399566.1">
    <property type="nucleotide sequence ID" value="NZ_AP025301.1"/>
</dbReference>
<evidence type="ECO:0000313" key="2">
    <source>
        <dbReference type="EMBL" id="BDD02392.1"/>
    </source>
</evidence>
<dbReference type="InterPro" id="IPR003115">
    <property type="entry name" value="ParB_N"/>
</dbReference>
<name>A0ABM7VMZ6_9BACT</name>
<dbReference type="Pfam" id="PF02195">
    <property type="entry name" value="ParB_N"/>
    <property type="match status" value="1"/>
</dbReference>
<feature type="domain" description="ParB-like N-terminal" evidence="1">
    <location>
        <begin position="28"/>
        <end position="121"/>
    </location>
</feature>
<dbReference type="SMART" id="SM00470">
    <property type="entry name" value="ParB"/>
    <property type="match status" value="1"/>
</dbReference>
<evidence type="ECO:0000313" key="3">
    <source>
        <dbReference type="Proteomes" id="UP001354989"/>
    </source>
</evidence>
<reference evidence="2 3" key="1">
    <citation type="submission" date="2021-12" db="EMBL/GenBank/DDBJ databases">
        <title>Genome sequencing of bacteria with rrn-lacking chromosome and rrn-plasmid.</title>
        <authorList>
            <person name="Anda M."/>
            <person name="Iwasaki W."/>
        </authorList>
    </citation>
    <scope>NUCLEOTIDE SEQUENCE [LARGE SCALE GENOMIC DNA]</scope>
    <source>
        <strain evidence="2 3">NBRC 101262</strain>
        <plasmid evidence="2 3">pPP9</plasmid>
    </source>
</reference>
<gene>
    <name evidence="2" type="ORF">PEPS_46720</name>
</gene>
<accession>A0ABM7VMZ6</accession>
<dbReference type="Proteomes" id="UP001354989">
    <property type="component" value="Plasmid pPP9"/>
</dbReference>
<dbReference type="InterPro" id="IPR036086">
    <property type="entry name" value="ParB/Sulfiredoxin_sf"/>
</dbReference>
<geneLocation type="plasmid" evidence="2 3">
    <name>pPP9</name>
</geneLocation>
<evidence type="ECO:0000259" key="1">
    <source>
        <dbReference type="SMART" id="SM00470"/>
    </source>
</evidence>
<organism evidence="2 3">
    <name type="scientific">Persicobacter psychrovividus</name>
    <dbReference type="NCBI Taxonomy" id="387638"/>
    <lineage>
        <taxon>Bacteria</taxon>
        <taxon>Pseudomonadati</taxon>
        <taxon>Bacteroidota</taxon>
        <taxon>Cytophagia</taxon>
        <taxon>Cytophagales</taxon>
        <taxon>Persicobacteraceae</taxon>
        <taxon>Persicobacter</taxon>
    </lineage>
</organism>
<protein>
    <recommendedName>
        <fullName evidence="1">ParB-like N-terminal domain-containing protein</fullName>
    </recommendedName>
</protein>
<dbReference type="SUPFAM" id="SSF110849">
    <property type="entry name" value="ParB/Sulfiredoxin"/>
    <property type="match status" value="1"/>
</dbReference>
<keyword evidence="3" id="KW-1185">Reference proteome</keyword>
<sequence>MARVVKRKEPTGNAKRTLADALPKIDKTKIPPTALTTLRVFEDFIHPLSDTEFNNLKQAIKKDGEVFDPIKVWNTGDEKYVIDGHHRLKIAKELGMNLVPFREITDLNDRDDALRWMADNQLGRRNITPLMASFLRGMRLAKGQGQKTTQQLAESMGVSKRTLEVDRNIYQALEYIGKAQREWKELLIMPQDENKSEDPVYENLLKVKKGDLQKLGVRLSNGEQVNLQDWMAEFGDKESTNATEEPREKTIADILSTKFKAYSKLSTSKKFARQLNACSSEEKEDIKVMLREQMAEIRSLLNRVENR</sequence>
<proteinExistence type="predicted"/>